<organism evidence="6 7">
    <name type="scientific">Sulfobacillus thermotolerans</name>
    <dbReference type="NCBI Taxonomy" id="338644"/>
    <lineage>
        <taxon>Bacteria</taxon>
        <taxon>Bacillati</taxon>
        <taxon>Bacillota</taxon>
        <taxon>Clostridia</taxon>
        <taxon>Eubacteriales</taxon>
        <taxon>Clostridiales Family XVII. Incertae Sedis</taxon>
        <taxon>Sulfobacillus</taxon>
    </lineage>
</organism>
<dbReference type="SUPFAM" id="SSF52151">
    <property type="entry name" value="FabD/lysophospholipase-like"/>
    <property type="match status" value="1"/>
</dbReference>
<comment type="caution">
    <text evidence="4">Lacks conserved residue(s) required for the propagation of feature annotation.</text>
</comment>
<feature type="domain" description="PNPLA" evidence="5">
    <location>
        <begin position="8"/>
        <end position="166"/>
    </location>
</feature>
<feature type="short sequence motif" description="DGA/G" evidence="4">
    <location>
        <begin position="153"/>
        <end position="155"/>
    </location>
</feature>
<feature type="active site" description="Nucleophile" evidence="4">
    <location>
        <position position="41"/>
    </location>
</feature>
<dbReference type="PROSITE" id="PS51635">
    <property type="entry name" value="PNPLA"/>
    <property type="match status" value="1"/>
</dbReference>
<dbReference type="InterPro" id="IPR050301">
    <property type="entry name" value="NTE"/>
</dbReference>
<feature type="active site" description="Proton acceptor" evidence="4">
    <location>
        <position position="153"/>
    </location>
</feature>
<evidence type="ECO:0000256" key="4">
    <source>
        <dbReference type="PROSITE-ProRule" id="PRU01161"/>
    </source>
</evidence>
<keyword evidence="3 4" id="KW-0443">Lipid metabolism</keyword>
<dbReference type="EMBL" id="CP019454">
    <property type="protein sequence ID" value="AUW94517.1"/>
    <property type="molecule type" value="Genomic_DNA"/>
</dbReference>
<sequence length="256" mass="27470">MEKYGVALALSSGGARGLAHIGVLKVLERHRIPIVAIAGSSMGGVIGALYSTGYSGEMIHDIARRIKRSHWMDFSLSKMGILAGKKLEALIELYTQGKTFADCKPPLQLVAADIELGAEVVLNTGSLARAVRATSSIPGVFSPVVIDNRTLVDGGIVNRVPVSVLPQVPHNVTVAVDVGVTLTPRVHSLFDVLFQSFDIMARELSRYQPVEADVVIKPKVDFSRESHAYHVDAIVQAGEDACEAAISHIIELLGER</sequence>
<name>A0ABM6RSW7_9FIRM</name>
<evidence type="ECO:0000256" key="2">
    <source>
        <dbReference type="ARBA" id="ARBA00022963"/>
    </source>
</evidence>
<dbReference type="Gene3D" id="3.40.1090.10">
    <property type="entry name" value="Cytosolic phospholipase A2 catalytic domain"/>
    <property type="match status" value="1"/>
</dbReference>
<dbReference type="RefSeq" id="WP_103376927.1">
    <property type="nucleotide sequence ID" value="NZ_CP133983.1"/>
</dbReference>
<evidence type="ECO:0000313" key="7">
    <source>
        <dbReference type="Proteomes" id="UP000325292"/>
    </source>
</evidence>
<gene>
    <name evidence="6" type="ORF">BXT84_11665</name>
</gene>
<dbReference type="Proteomes" id="UP000325292">
    <property type="component" value="Chromosome"/>
</dbReference>
<evidence type="ECO:0000256" key="1">
    <source>
        <dbReference type="ARBA" id="ARBA00022801"/>
    </source>
</evidence>
<evidence type="ECO:0000259" key="5">
    <source>
        <dbReference type="PROSITE" id="PS51635"/>
    </source>
</evidence>
<keyword evidence="1 4" id="KW-0378">Hydrolase</keyword>
<reference evidence="6 7" key="1">
    <citation type="journal article" date="2019" name="Sci. Rep.">
        <title>Sulfobacillus thermotolerans: new insights into resistance and metabolic capacities of acidophilic chemolithotrophs.</title>
        <authorList>
            <person name="Panyushkina A.E."/>
            <person name="Babenko V.V."/>
            <person name="Nikitina A.S."/>
            <person name="Selezneva O.V."/>
            <person name="Tsaplina I.A."/>
            <person name="Letarova M.A."/>
            <person name="Kostryukova E.S."/>
            <person name="Letarov A.V."/>
        </authorList>
    </citation>
    <scope>NUCLEOTIDE SEQUENCE [LARGE SCALE GENOMIC DNA]</scope>
    <source>
        <strain evidence="6 7">Kr1</strain>
    </source>
</reference>
<accession>A0ABM6RSW7</accession>
<feature type="short sequence motif" description="GXSXG" evidence="4">
    <location>
        <begin position="39"/>
        <end position="43"/>
    </location>
</feature>
<dbReference type="InterPro" id="IPR016035">
    <property type="entry name" value="Acyl_Trfase/lysoPLipase"/>
</dbReference>
<evidence type="ECO:0000313" key="6">
    <source>
        <dbReference type="EMBL" id="AUW94517.1"/>
    </source>
</evidence>
<keyword evidence="7" id="KW-1185">Reference proteome</keyword>
<dbReference type="PANTHER" id="PTHR14226">
    <property type="entry name" value="NEUROPATHY TARGET ESTERASE/SWISS CHEESE D.MELANOGASTER"/>
    <property type="match status" value="1"/>
</dbReference>
<dbReference type="PANTHER" id="PTHR14226:SF76">
    <property type="entry name" value="NTE FAMILY PROTEIN RSSA"/>
    <property type="match status" value="1"/>
</dbReference>
<evidence type="ECO:0000256" key="3">
    <source>
        <dbReference type="ARBA" id="ARBA00023098"/>
    </source>
</evidence>
<dbReference type="CDD" id="cd07205">
    <property type="entry name" value="Pat_PNPLA6_PNPLA7_NTE1_like"/>
    <property type="match status" value="1"/>
</dbReference>
<dbReference type="InterPro" id="IPR002641">
    <property type="entry name" value="PNPLA_dom"/>
</dbReference>
<dbReference type="Pfam" id="PF01734">
    <property type="entry name" value="Patatin"/>
    <property type="match status" value="1"/>
</dbReference>
<keyword evidence="2 4" id="KW-0442">Lipid degradation</keyword>
<protein>
    <submittedName>
        <fullName evidence="6">Patatin</fullName>
    </submittedName>
</protein>
<proteinExistence type="predicted"/>